<proteinExistence type="predicted"/>
<dbReference type="EMBL" id="HE576754">
    <property type="protein sequence ID" value="CCC69251.1"/>
    <property type="molecule type" value="Genomic_DNA"/>
</dbReference>
<dbReference type="RefSeq" id="XP_003675617.1">
    <property type="nucleotide sequence ID" value="XM_003675569.1"/>
</dbReference>
<dbReference type="OMA" id="SHQPYLK"/>
<keyword evidence="1" id="KW-0677">Repeat</keyword>
<reference evidence="3 4" key="1">
    <citation type="journal article" date="2011" name="Proc. Natl. Acad. Sci. U.S.A.">
        <title>Evolutionary erosion of yeast sex chromosomes by mating-type switching accidents.</title>
        <authorList>
            <person name="Gordon J.L."/>
            <person name="Armisen D."/>
            <person name="Proux-Wera E."/>
            <person name="Oheigeartaigh S.S."/>
            <person name="Byrne K.P."/>
            <person name="Wolfe K.H."/>
        </authorList>
    </citation>
    <scope>NUCLEOTIDE SEQUENCE [LARGE SCALE GENOMIC DNA]</scope>
    <source>
        <strain evidence="4">ATCC 76901 / BCRC 22586 / CBS 4309 / NBRC 1992 / NRRL Y-12630</strain>
    </source>
</reference>
<dbReference type="InterPro" id="IPR051726">
    <property type="entry name" value="Chitin_Synth_Reg"/>
</dbReference>
<name>G0VCP1_NAUCA</name>
<evidence type="ECO:0000256" key="1">
    <source>
        <dbReference type="ARBA" id="ARBA00022737"/>
    </source>
</evidence>
<gene>
    <name evidence="3" type="primary">NCAS0C02610</name>
    <name evidence="3" type="ordered locus">NCAS_0C02610</name>
</gene>
<dbReference type="AlphaFoldDB" id="G0VCP1"/>
<dbReference type="STRING" id="1064592.G0VCP1"/>
<dbReference type="InterPro" id="IPR006597">
    <property type="entry name" value="Sel1-like"/>
</dbReference>
<organism evidence="3 4">
    <name type="scientific">Naumovozyma castellii</name>
    <name type="common">Yeast</name>
    <name type="synonym">Saccharomyces castellii</name>
    <dbReference type="NCBI Taxonomy" id="27288"/>
    <lineage>
        <taxon>Eukaryota</taxon>
        <taxon>Fungi</taxon>
        <taxon>Dikarya</taxon>
        <taxon>Ascomycota</taxon>
        <taxon>Saccharomycotina</taxon>
        <taxon>Saccharomycetes</taxon>
        <taxon>Saccharomycetales</taxon>
        <taxon>Saccharomycetaceae</taxon>
        <taxon>Naumovozyma</taxon>
    </lineage>
</organism>
<dbReference type="SMART" id="SM00671">
    <property type="entry name" value="SEL1"/>
    <property type="match status" value="6"/>
</dbReference>
<dbReference type="KEGG" id="ncs:NCAS_0C02610"/>
<dbReference type="Proteomes" id="UP000001640">
    <property type="component" value="Chromosome 3"/>
</dbReference>
<dbReference type="Pfam" id="PF08238">
    <property type="entry name" value="Sel1"/>
    <property type="match status" value="7"/>
</dbReference>
<sequence length="529" mass="60618">MMQRGDRTAREPHPDPYAKHINMYPQSNIQHTKNANTQNSNSAPYPIDDMGQSSLPPPVTSSSNVRPPMLMKNTDASMSSLSFHLQNLSVNEQKKESPKSLDPYDVPFQFKDEIQSNPSPQKPQLNAKRIQQEEKIGTSQDAVEYRRLYELIIKDTPTFTPTLQMQWCETLLLYSFKEDFIANYNINAEKLPRTLNSSESIKNQKIFLEHSFKVLTKLIQLKYPQAIYLMGTLYSHQPYLQGIKNKNIVSKNDLKALQYYMKAANLNHSDSCYRTAISFEYQKGTPPTCAKEKCLQMSLQYYELGAQLNSQACMYKLGMAYLYGLEKEPTLYPARDIRLSVSYFQKCNTAQSNYELGKFYEQTTLPIPIQNDLQSQGIIRDSNLALRYYHESATKFNYPLAQWKLGHCYELGELSLPIDAQKSIAWYHKAATPRDSSQKGNPMAMLAISGWYLTGAPGVLKPNYNESFQWLYRSEKISEGKLPRVEFILGSYYANGIGCDRNLNLAKIHFQIAANLGFLRAIEALKRFN</sequence>
<dbReference type="FunCoup" id="G0VCP1">
    <property type="interactions" value="74"/>
</dbReference>
<evidence type="ECO:0000313" key="3">
    <source>
        <dbReference type="EMBL" id="CCC69251.1"/>
    </source>
</evidence>
<dbReference type="GO" id="GO:0009967">
    <property type="term" value="P:positive regulation of signal transduction"/>
    <property type="evidence" value="ECO:0007669"/>
    <property type="project" value="EnsemblFungi"/>
</dbReference>
<keyword evidence="4" id="KW-1185">Reference proteome</keyword>
<accession>G0VCP1</accession>
<feature type="region of interest" description="Disordered" evidence="2">
    <location>
        <begin position="1"/>
        <end position="72"/>
    </location>
</feature>
<dbReference type="InParanoid" id="G0VCP1"/>
<feature type="compositionally biased region" description="Polar residues" evidence="2">
    <location>
        <begin position="24"/>
        <end position="43"/>
    </location>
</feature>
<dbReference type="GO" id="GO:0031505">
    <property type="term" value="P:fungal-type cell wall organization"/>
    <property type="evidence" value="ECO:0007669"/>
    <property type="project" value="EnsemblFungi"/>
</dbReference>
<dbReference type="PANTHER" id="PTHR46430:SF3">
    <property type="entry name" value="ACTIVATOR OF C KINASE PROTEIN 1"/>
    <property type="match status" value="1"/>
</dbReference>
<evidence type="ECO:0000256" key="2">
    <source>
        <dbReference type="SAM" id="MobiDB-lite"/>
    </source>
</evidence>
<protein>
    <recommendedName>
        <fullName evidence="5">Activator of C kinase protein 1</fullName>
    </recommendedName>
</protein>
<feature type="compositionally biased region" description="Basic and acidic residues" evidence="2">
    <location>
        <begin position="1"/>
        <end position="18"/>
    </location>
</feature>
<dbReference type="PANTHER" id="PTHR46430">
    <property type="entry name" value="PROTEIN SKT5-RELATED"/>
    <property type="match status" value="1"/>
</dbReference>
<evidence type="ECO:0008006" key="5">
    <source>
        <dbReference type="Google" id="ProtNLM"/>
    </source>
</evidence>
<dbReference type="Gene3D" id="1.25.40.10">
    <property type="entry name" value="Tetratricopeptide repeat domain"/>
    <property type="match status" value="2"/>
</dbReference>
<dbReference type="InterPro" id="IPR011990">
    <property type="entry name" value="TPR-like_helical_dom_sf"/>
</dbReference>
<reference key="2">
    <citation type="submission" date="2011-08" db="EMBL/GenBank/DDBJ databases">
        <title>Genome sequence of Naumovozyma castellii.</title>
        <authorList>
            <person name="Gordon J.L."/>
            <person name="Armisen D."/>
            <person name="Proux-Wera E."/>
            <person name="OhEigeartaigh S.S."/>
            <person name="Byrne K.P."/>
            <person name="Wolfe K.H."/>
        </authorList>
    </citation>
    <scope>NUCLEOTIDE SEQUENCE</scope>
    <source>
        <strain>Type strain:CBS 4309</strain>
    </source>
</reference>
<dbReference type="eggNOG" id="KOG1550">
    <property type="taxonomic scope" value="Eukaryota"/>
</dbReference>
<dbReference type="HOGENOM" id="CLU_026113_0_0_1"/>
<dbReference type="SUPFAM" id="SSF81901">
    <property type="entry name" value="HCP-like"/>
    <property type="match status" value="1"/>
</dbReference>
<dbReference type="GeneID" id="96902834"/>
<dbReference type="OrthoDB" id="272077at2759"/>
<evidence type="ECO:0000313" key="4">
    <source>
        <dbReference type="Proteomes" id="UP000001640"/>
    </source>
</evidence>